<organism evidence="2 3">
    <name type="scientific">Schizophyllum amplum</name>
    <dbReference type="NCBI Taxonomy" id="97359"/>
    <lineage>
        <taxon>Eukaryota</taxon>
        <taxon>Fungi</taxon>
        <taxon>Dikarya</taxon>
        <taxon>Basidiomycota</taxon>
        <taxon>Agaricomycotina</taxon>
        <taxon>Agaricomycetes</taxon>
        <taxon>Agaricomycetidae</taxon>
        <taxon>Agaricales</taxon>
        <taxon>Schizophyllaceae</taxon>
        <taxon>Schizophyllum</taxon>
    </lineage>
</organism>
<sequence>MTVVGRRKSLLVENRTWGDCTCRAAHRLASTRGGRKAQATVSRERRGVRPPPARNTSSRRFHARQCSTGIILDEQSEVSFQRDEWLHHTDIAKKEKAE</sequence>
<gene>
    <name evidence="2" type="ORF">BD626DRAFT_159416</name>
</gene>
<dbReference type="Proteomes" id="UP000320762">
    <property type="component" value="Unassembled WGS sequence"/>
</dbReference>
<keyword evidence="3" id="KW-1185">Reference proteome</keyword>
<dbReference type="AlphaFoldDB" id="A0A550CNV4"/>
<reference evidence="2 3" key="1">
    <citation type="journal article" date="2019" name="New Phytol.">
        <title>Comparative genomics reveals unique wood-decay strategies and fruiting body development in the Schizophyllaceae.</title>
        <authorList>
            <person name="Almasi E."/>
            <person name="Sahu N."/>
            <person name="Krizsan K."/>
            <person name="Balint B."/>
            <person name="Kovacs G.M."/>
            <person name="Kiss B."/>
            <person name="Cseklye J."/>
            <person name="Drula E."/>
            <person name="Henrissat B."/>
            <person name="Nagy I."/>
            <person name="Chovatia M."/>
            <person name="Adam C."/>
            <person name="LaButti K."/>
            <person name="Lipzen A."/>
            <person name="Riley R."/>
            <person name="Grigoriev I.V."/>
            <person name="Nagy L.G."/>
        </authorList>
    </citation>
    <scope>NUCLEOTIDE SEQUENCE [LARGE SCALE GENOMIC DNA]</scope>
    <source>
        <strain evidence="2 3">NL-1724</strain>
    </source>
</reference>
<evidence type="ECO:0000313" key="3">
    <source>
        <dbReference type="Proteomes" id="UP000320762"/>
    </source>
</evidence>
<dbReference type="EMBL" id="VDMD01000003">
    <property type="protein sequence ID" value="TRM66492.1"/>
    <property type="molecule type" value="Genomic_DNA"/>
</dbReference>
<proteinExistence type="predicted"/>
<evidence type="ECO:0000256" key="1">
    <source>
        <dbReference type="SAM" id="MobiDB-lite"/>
    </source>
</evidence>
<evidence type="ECO:0000313" key="2">
    <source>
        <dbReference type="EMBL" id="TRM66492.1"/>
    </source>
</evidence>
<accession>A0A550CNV4</accession>
<name>A0A550CNV4_9AGAR</name>
<comment type="caution">
    <text evidence="2">The sequence shown here is derived from an EMBL/GenBank/DDBJ whole genome shotgun (WGS) entry which is preliminary data.</text>
</comment>
<feature type="region of interest" description="Disordered" evidence="1">
    <location>
        <begin position="29"/>
        <end position="61"/>
    </location>
</feature>
<protein>
    <submittedName>
        <fullName evidence="2">Uncharacterized protein</fullName>
    </submittedName>
</protein>